<proteinExistence type="predicted"/>
<dbReference type="GeneID" id="93259955"/>
<dbReference type="EMBL" id="CP158453">
    <property type="protein sequence ID" value="XBX96808.1"/>
    <property type="molecule type" value="Genomic_DNA"/>
</dbReference>
<evidence type="ECO:0000256" key="1">
    <source>
        <dbReference type="SAM" id="MobiDB-lite"/>
    </source>
</evidence>
<evidence type="ECO:0000313" key="3">
    <source>
        <dbReference type="EMBL" id="XBX96808.1"/>
    </source>
</evidence>
<sequence>MKFKRSVIIMMMLFLLGSCSLMPNKADEKKQAEASEYMPVQDYTGQGYSFDNGEETGKFANQHRKQIVEKVKQYFRQKYHLDITVHQIYGATDAAVVFVESKKDPKFHTSVIVGIDLENKKIGNVGAYEGSVEGAITSGLYVMAYEKEFQRLDDFCTAITKEYPVIGRTKEAVDHTVDSGYATPYYYLNTTHLEFLKAYKSFLNNPKTTGQNLKKQIEDQKFVPDNMIIELTFYMRKKHEHPDKTLVNKIKDELKKQKDFPPGEYSISVNSNDILMRTGTEKDYEDSDTKNNDVIIEPNGEVAK</sequence>
<reference evidence="3" key="1">
    <citation type="submission" date="2024-06" db="EMBL/GenBank/DDBJ databases">
        <authorList>
            <person name="Huang C.H."/>
            <person name="Ting Y.S."/>
            <person name="Cheng Y.H."/>
        </authorList>
    </citation>
    <scope>NUCLEOTIDE SEQUENCE</scope>
    <source>
        <strain evidence="3">TCI803</strain>
    </source>
</reference>
<dbReference type="AlphaFoldDB" id="A0AAU7WF91"/>
<feature type="signal peptide" evidence="2">
    <location>
        <begin position="1"/>
        <end position="26"/>
    </location>
</feature>
<dbReference type="Pfam" id="PF07901">
    <property type="entry name" value="DUF1672"/>
    <property type="match status" value="1"/>
</dbReference>
<feature type="region of interest" description="Disordered" evidence="1">
    <location>
        <begin position="278"/>
        <end position="304"/>
    </location>
</feature>
<name>A0AAU7WF91_9BACI</name>
<gene>
    <name evidence="3" type="ORF">ABR335_10100</name>
</gene>
<accession>A0AAU7WF91</accession>
<keyword evidence="2" id="KW-0732">Signal</keyword>
<dbReference type="PROSITE" id="PS51257">
    <property type="entry name" value="PROKAR_LIPOPROTEIN"/>
    <property type="match status" value="1"/>
</dbReference>
<dbReference type="InterPro" id="IPR012873">
    <property type="entry name" value="DUF1672"/>
</dbReference>
<feature type="compositionally biased region" description="Basic and acidic residues" evidence="1">
    <location>
        <begin position="279"/>
        <end position="291"/>
    </location>
</feature>
<protein>
    <submittedName>
        <fullName evidence="3">DUF1672 domain-containing protein</fullName>
    </submittedName>
</protein>
<feature type="chain" id="PRO_5043616488" evidence="2">
    <location>
        <begin position="27"/>
        <end position="304"/>
    </location>
</feature>
<organism evidence="3">
    <name type="scientific">Heyndrickxia faecalis</name>
    <dbReference type="NCBI Taxonomy" id="2824910"/>
    <lineage>
        <taxon>Bacteria</taxon>
        <taxon>Bacillati</taxon>
        <taxon>Bacillota</taxon>
        <taxon>Bacilli</taxon>
        <taxon>Bacillales</taxon>
        <taxon>Bacillaceae</taxon>
        <taxon>Heyndrickxia</taxon>
    </lineage>
</organism>
<dbReference type="RefSeq" id="WP_014098384.1">
    <property type="nucleotide sequence ID" value="NZ_CP158453.1"/>
</dbReference>
<evidence type="ECO:0000256" key="2">
    <source>
        <dbReference type="SAM" id="SignalP"/>
    </source>
</evidence>